<protein>
    <submittedName>
        <fullName evidence="1">Uncharacterized protein</fullName>
    </submittedName>
</protein>
<evidence type="ECO:0000313" key="1">
    <source>
        <dbReference type="EMBL" id="AMT95649.1"/>
    </source>
</evidence>
<name>A0ABM5ZTZ3_9GAMM</name>
<sequence length="219" mass="26069">MTDHFYLLLFLLFLTFMLSLSVVMFLKSINKEGGLSDILRKKLQRWLPFDFMEGRFNIDRPEYVGLRQVLKHGLREDYFYINIATKKHFVELKNYIAVREKIGFYEKKWRFTLWVIPAVLMVCIPLLPLQNGVDKYVMLVPLALLFFSIHKLKAMPYRDEFLAIQKRMLQQIYNAVFDDNHFDSIELAVKLRKVNKVQVLSNYYELEAIVDQMNVKGVE</sequence>
<evidence type="ECO:0000313" key="2">
    <source>
        <dbReference type="Proteomes" id="UP000076104"/>
    </source>
</evidence>
<keyword evidence="2" id="KW-1185">Reference proteome</keyword>
<proteinExistence type="predicted"/>
<gene>
    <name evidence="1" type="ORF">A3K91_0008</name>
</gene>
<accession>A0ABM5ZTZ3</accession>
<organism evidence="1 2">
    <name type="scientific">Psychrobacter alimentarius</name>
    <dbReference type="NCBI Taxonomy" id="261164"/>
    <lineage>
        <taxon>Bacteria</taxon>
        <taxon>Pseudomonadati</taxon>
        <taxon>Pseudomonadota</taxon>
        <taxon>Gammaproteobacteria</taxon>
        <taxon>Moraxellales</taxon>
        <taxon>Moraxellaceae</taxon>
        <taxon>Psychrobacter</taxon>
    </lineage>
</organism>
<dbReference type="Proteomes" id="UP000076104">
    <property type="component" value="Chromosome"/>
</dbReference>
<dbReference type="GeneID" id="33059949"/>
<reference evidence="1 2" key="1">
    <citation type="submission" date="2016-03" db="EMBL/GenBank/DDBJ databases">
        <title>Genome sequencing of Psychrobacter alimentarius PAMC 27889.</title>
        <authorList>
            <person name="Lee J."/>
            <person name="Kim O.-S."/>
        </authorList>
    </citation>
    <scope>NUCLEOTIDE SEQUENCE [LARGE SCALE GENOMIC DNA]</scope>
    <source>
        <strain evidence="1 2">PAMC 27889</strain>
    </source>
</reference>
<dbReference type="RefSeq" id="WP_062843457.1">
    <property type="nucleotide sequence ID" value="NZ_CP014945.1"/>
</dbReference>
<dbReference type="EMBL" id="CP014945">
    <property type="protein sequence ID" value="AMT95649.1"/>
    <property type="molecule type" value="Genomic_DNA"/>
</dbReference>